<dbReference type="Proteomes" id="UP000886998">
    <property type="component" value="Unassembled WGS sequence"/>
</dbReference>
<protein>
    <submittedName>
        <fullName evidence="2">Integrase catalytic domain-containing protein</fullName>
    </submittedName>
</protein>
<proteinExistence type="predicted"/>
<reference evidence="2" key="1">
    <citation type="submission" date="2020-08" db="EMBL/GenBank/DDBJ databases">
        <title>Multicomponent nature underlies the extraordinary mechanical properties of spider dragline silk.</title>
        <authorList>
            <person name="Kono N."/>
            <person name="Nakamura H."/>
            <person name="Mori M."/>
            <person name="Yoshida Y."/>
            <person name="Ohtoshi R."/>
            <person name="Malay A.D."/>
            <person name="Moran D.A.P."/>
            <person name="Tomita M."/>
            <person name="Numata K."/>
            <person name="Arakawa K."/>
        </authorList>
    </citation>
    <scope>NUCLEOTIDE SEQUENCE</scope>
</reference>
<dbReference type="Pfam" id="PF17921">
    <property type="entry name" value="Integrase_H2C2"/>
    <property type="match status" value="1"/>
</dbReference>
<dbReference type="InterPro" id="IPR041588">
    <property type="entry name" value="Integrase_H2C2"/>
</dbReference>
<dbReference type="OrthoDB" id="6432901at2759"/>
<accession>A0A8X7CL45</accession>
<dbReference type="EMBL" id="BMAV01017729">
    <property type="protein sequence ID" value="GFY69650.1"/>
    <property type="molecule type" value="Genomic_DNA"/>
</dbReference>
<dbReference type="Gene3D" id="3.30.420.10">
    <property type="entry name" value="Ribonuclease H-like superfamily/Ribonuclease H"/>
    <property type="match status" value="1"/>
</dbReference>
<keyword evidence="3" id="KW-1185">Reference proteome</keyword>
<feature type="domain" description="Integrase zinc-binding" evidence="1">
    <location>
        <begin position="30"/>
        <end position="82"/>
    </location>
</feature>
<dbReference type="GO" id="GO:0003676">
    <property type="term" value="F:nucleic acid binding"/>
    <property type="evidence" value="ECO:0007669"/>
    <property type="project" value="InterPro"/>
</dbReference>
<dbReference type="PANTHER" id="PTHR47331">
    <property type="entry name" value="PHD-TYPE DOMAIN-CONTAINING PROTEIN"/>
    <property type="match status" value="1"/>
</dbReference>
<evidence type="ECO:0000313" key="2">
    <source>
        <dbReference type="EMBL" id="GFY69650.1"/>
    </source>
</evidence>
<name>A0A8X7CL45_9ARAC</name>
<comment type="caution">
    <text evidence="2">The sequence shown here is derived from an EMBL/GenBank/DDBJ whole genome shotgun (WGS) entry which is preliminary data.</text>
</comment>
<gene>
    <name evidence="2" type="primary">X975_02648</name>
    <name evidence="2" type="ORF">TNIN_18591</name>
</gene>
<evidence type="ECO:0000313" key="3">
    <source>
        <dbReference type="Proteomes" id="UP000886998"/>
    </source>
</evidence>
<organism evidence="2 3">
    <name type="scientific">Trichonephila inaurata madagascariensis</name>
    <dbReference type="NCBI Taxonomy" id="2747483"/>
    <lineage>
        <taxon>Eukaryota</taxon>
        <taxon>Metazoa</taxon>
        <taxon>Ecdysozoa</taxon>
        <taxon>Arthropoda</taxon>
        <taxon>Chelicerata</taxon>
        <taxon>Arachnida</taxon>
        <taxon>Araneae</taxon>
        <taxon>Araneomorphae</taxon>
        <taxon>Entelegynae</taxon>
        <taxon>Araneoidea</taxon>
        <taxon>Nephilidae</taxon>
        <taxon>Trichonephila</taxon>
        <taxon>Trichonephila inaurata</taxon>
    </lineage>
</organism>
<dbReference type="AlphaFoldDB" id="A0A8X7CL45"/>
<dbReference type="InterPro" id="IPR036397">
    <property type="entry name" value="RNaseH_sf"/>
</dbReference>
<sequence length="216" mass="25310">MIRISGRLHQSTLSYHEKHPILIPAKIRFRELLEKGAHKKVLHSGVADTLIQVREKYWVPKGRQIIKSIIRKCFVCKKFNSRPGMQIMAPLPRDRIERSPPFAVTRLDFARPIYVKNSKEKFYILLCTCAVTRALHLELDTSFTKAFLLAFRRFISRRRLCTVIYSDNAKKFKRAEILTLFGTLSASNEFIICILLHLFEIVVFNFSFSEIYYLLL</sequence>
<evidence type="ECO:0000259" key="1">
    <source>
        <dbReference type="Pfam" id="PF17921"/>
    </source>
</evidence>
<dbReference type="Gene3D" id="1.10.340.70">
    <property type="match status" value="1"/>
</dbReference>